<evidence type="ECO:0000313" key="2">
    <source>
        <dbReference type="Proteomes" id="UP001281447"/>
    </source>
</evidence>
<evidence type="ECO:0000313" key="1">
    <source>
        <dbReference type="EMBL" id="MDY0396395.1"/>
    </source>
</evidence>
<sequence>MGLTTSRISQIHKKGNL</sequence>
<reference evidence="1 2" key="1">
    <citation type="submission" date="2023-10" db="EMBL/GenBank/DDBJ databases">
        <title>Virgibacillus halophilus 5B73C genome.</title>
        <authorList>
            <person name="Miliotis G."/>
            <person name="Sengupta P."/>
            <person name="Hameed A."/>
            <person name="Chuvochina M."/>
            <person name="Mcdonagh F."/>
            <person name="Simpson A.C."/>
            <person name="Singh N.K."/>
            <person name="Rekha P.D."/>
            <person name="Raman K."/>
            <person name="Hugenholtz P."/>
            <person name="Venkateswaran K."/>
        </authorList>
    </citation>
    <scope>NUCLEOTIDE SEQUENCE [LARGE SCALE GENOMIC DNA]</scope>
    <source>
        <strain evidence="1 2">5B73C</strain>
    </source>
</reference>
<name>A0ABU5CAM5_9BACI</name>
<dbReference type="EMBL" id="JAWDIP010000004">
    <property type="protein sequence ID" value="MDY0396395.1"/>
    <property type="molecule type" value="Genomic_DNA"/>
</dbReference>
<comment type="caution">
    <text evidence="1">The sequence shown here is derived from an EMBL/GenBank/DDBJ whole genome shotgun (WGS) entry which is preliminary data.</text>
</comment>
<accession>A0ABU5CAM5</accession>
<keyword evidence="2" id="KW-1185">Reference proteome</keyword>
<protein>
    <submittedName>
        <fullName evidence="1">Uncharacterized protein</fullName>
    </submittedName>
</protein>
<organism evidence="1 2">
    <name type="scientific">Tigheibacillus halophilus</name>
    <dbReference type="NCBI Taxonomy" id="361280"/>
    <lineage>
        <taxon>Bacteria</taxon>
        <taxon>Bacillati</taxon>
        <taxon>Bacillota</taxon>
        <taxon>Bacilli</taxon>
        <taxon>Bacillales</taxon>
        <taxon>Bacillaceae</taxon>
        <taxon>Tigheibacillus</taxon>
    </lineage>
</organism>
<gene>
    <name evidence="1" type="ORF">RWE15_21240</name>
</gene>
<proteinExistence type="predicted"/>
<dbReference type="Proteomes" id="UP001281447">
    <property type="component" value="Unassembled WGS sequence"/>
</dbReference>